<reference evidence="3 4" key="1">
    <citation type="journal article" date="2015" name="Fungal Genet. Biol.">
        <title>Evolution of novel wood decay mechanisms in Agaricales revealed by the genome sequences of Fistulina hepatica and Cylindrobasidium torrendii.</title>
        <authorList>
            <person name="Floudas D."/>
            <person name="Held B.W."/>
            <person name="Riley R."/>
            <person name="Nagy L.G."/>
            <person name="Koehler G."/>
            <person name="Ransdell A.S."/>
            <person name="Younus H."/>
            <person name="Chow J."/>
            <person name="Chiniquy J."/>
            <person name="Lipzen A."/>
            <person name="Tritt A."/>
            <person name="Sun H."/>
            <person name="Haridas S."/>
            <person name="LaButti K."/>
            <person name="Ohm R.A."/>
            <person name="Kues U."/>
            <person name="Blanchette R.A."/>
            <person name="Grigoriev I.V."/>
            <person name="Minto R.E."/>
            <person name="Hibbett D.S."/>
        </authorList>
    </citation>
    <scope>NUCLEOTIDE SEQUENCE [LARGE SCALE GENOMIC DNA]</scope>
    <source>
        <strain evidence="3 4">FP15055 ss-10</strain>
    </source>
</reference>
<dbReference type="Proteomes" id="UP000054007">
    <property type="component" value="Unassembled WGS sequence"/>
</dbReference>
<evidence type="ECO:0000313" key="3">
    <source>
        <dbReference type="EMBL" id="KIY67128.1"/>
    </source>
</evidence>
<accession>A0A0D7B960</accession>
<dbReference type="EMBL" id="KN880534">
    <property type="protein sequence ID" value="KIY67128.1"/>
    <property type="molecule type" value="Genomic_DNA"/>
</dbReference>
<protein>
    <submittedName>
        <fullName evidence="3">Uncharacterized protein</fullName>
    </submittedName>
</protein>
<sequence>MAAQMCEPMRSAIQDTVRDRNWVTHRRTAVTRNKPPLQVVITNASPQAPPSNPTAVTSTRMVQFRFKNTVAQDYAHTACPKPAVVSQPHTSLVTLGNSNNGVPKFEGRSARGSDETVPKCNVPLRGELLECDDEGPSLEGDLQIRLLDVKAEACNDALPQPHQLDAANSSALQATILNLEKRATDAEAKSLGLQEELDNAKTKLSLRDVLYNELRAELTQKDIEYRSLEALLESTEGVVSRLDQEACDLRDEKAAYEAKYGEDSPPDPVKLEQLETKVRRIDLAHSKHREVIGKRKNRLAGMLAKLQTEVMGNFLLPENYQPTETNDQMQVVRGDFSPALKKRLRDPDEGEERPVRRLRID</sequence>
<dbReference type="AlphaFoldDB" id="A0A0D7B960"/>
<evidence type="ECO:0000256" key="2">
    <source>
        <dbReference type="SAM" id="MobiDB-lite"/>
    </source>
</evidence>
<feature type="region of interest" description="Disordered" evidence="2">
    <location>
        <begin position="321"/>
        <end position="361"/>
    </location>
</feature>
<proteinExistence type="predicted"/>
<evidence type="ECO:0000256" key="1">
    <source>
        <dbReference type="SAM" id="Coils"/>
    </source>
</evidence>
<feature type="coiled-coil region" evidence="1">
    <location>
        <begin position="169"/>
        <end position="245"/>
    </location>
</feature>
<gene>
    <name evidence="3" type="ORF">CYLTODRAFT_14661</name>
</gene>
<name>A0A0D7B960_9AGAR</name>
<feature type="compositionally biased region" description="Basic and acidic residues" evidence="2">
    <location>
        <begin position="352"/>
        <end position="361"/>
    </location>
</feature>
<evidence type="ECO:0000313" key="4">
    <source>
        <dbReference type="Proteomes" id="UP000054007"/>
    </source>
</evidence>
<keyword evidence="4" id="KW-1185">Reference proteome</keyword>
<organism evidence="3 4">
    <name type="scientific">Cylindrobasidium torrendii FP15055 ss-10</name>
    <dbReference type="NCBI Taxonomy" id="1314674"/>
    <lineage>
        <taxon>Eukaryota</taxon>
        <taxon>Fungi</taxon>
        <taxon>Dikarya</taxon>
        <taxon>Basidiomycota</taxon>
        <taxon>Agaricomycotina</taxon>
        <taxon>Agaricomycetes</taxon>
        <taxon>Agaricomycetidae</taxon>
        <taxon>Agaricales</taxon>
        <taxon>Marasmiineae</taxon>
        <taxon>Physalacriaceae</taxon>
        <taxon>Cylindrobasidium</taxon>
    </lineage>
</organism>
<keyword evidence="1" id="KW-0175">Coiled coil</keyword>